<organism evidence="1 2">
    <name type="scientific">Phytophthora fragariaefolia</name>
    <dbReference type="NCBI Taxonomy" id="1490495"/>
    <lineage>
        <taxon>Eukaryota</taxon>
        <taxon>Sar</taxon>
        <taxon>Stramenopiles</taxon>
        <taxon>Oomycota</taxon>
        <taxon>Peronosporomycetes</taxon>
        <taxon>Peronosporales</taxon>
        <taxon>Peronosporaceae</taxon>
        <taxon>Phytophthora</taxon>
    </lineage>
</organism>
<dbReference type="OrthoDB" id="167435at2759"/>
<reference evidence="1" key="1">
    <citation type="submission" date="2023-04" db="EMBL/GenBank/DDBJ databases">
        <title>Phytophthora fragariaefolia NBRC 109709.</title>
        <authorList>
            <person name="Ichikawa N."/>
            <person name="Sato H."/>
            <person name="Tonouchi N."/>
        </authorList>
    </citation>
    <scope>NUCLEOTIDE SEQUENCE</scope>
    <source>
        <strain evidence="1">NBRC 109709</strain>
    </source>
</reference>
<evidence type="ECO:0000313" key="2">
    <source>
        <dbReference type="Proteomes" id="UP001165121"/>
    </source>
</evidence>
<evidence type="ECO:0000313" key="1">
    <source>
        <dbReference type="EMBL" id="GMF25811.1"/>
    </source>
</evidence>
<comment type="caution">
    <text evidence="1">The sequence shown here is derived from an EMBL/GenBank/DDBJ whole genome shotgun (WGS) entry which is preliminary data.</text>
</comment>
<sequence>MEIRVTESLGDITIREDDGISEPGISQCRFVSYLTNGPLLEMNSIICSEFKEADEEYGDGSAVGIFTEDFVEQDDLYPYVPEKRIRQDATVVTQVRFHVTKIKSAEGVEEDRSVVVMQRWAHCNIHMPNWPLSPALIDEIRDKSSHWGDAKLGAVRELVYRSSLLDCV</sequence>
<protein>
    <submittedName>
        <fullName evidence="1">Unnamed protein product</fullName>
    </submittedName>
</protein>
<gene>
    <name evidence="1" type="ORF">Pfra01_000471200</name>
</gene>
<keyword evidence="2" id="KW-1185">Reference proteome</keyword>
<proteinExistence type="predicted"/>
<dbReference type="EMBL" id="BSXT01000367">
    <property type="protein sequence ID" value="GMF25811.1"/>
    <property type="molecule type" value="Genomic_DNA"/>
</dbReference>
<accession>A0A9W6U5M6</accession>
<dbReference type="Proteomes" id="UP001165121">
    <property type="component" value="Unassembled WGS sequence"/>
</dbReference>
<dbReference type="AlphaFoldDB" id="A0A9W6U5M6"/>
<name>A0A9W6U5M6_9STRA</name>